<evidence type="ECO:0000313" key="2">
    <source>
        <dbReference type="EnsemblMetazoa" id="OVOC3608.1"/>
    </source>
</evidence>
<reference evidence="3" key="1">
    <citation type="submission" date="2013-10" db="EMBL/GenBank/DDBJ databases">
        <title>Genome sequencing of Onchocerca volvulus.</title>
        <authorList>
            <person name="Cotton J."/>
            <person name="Tsai J."/>
            <person name="Stanley E."/>
            <person name="Tracey A."/>
            <person name="Holroyd N."/>
            <person name="Lustigman S."/>
            <person name="Berriman M."/>
        </authorList>
    </citation>
    <scope>NUCLEOTIDE SEQUENCE</scope>
</reference>
<dbReference type="EnsemblMetazoa" id="OVOC3608.1">
    <property type="protein sequence ID" value="OVOC3608.1"/>
    <property type="gene ID" value="WBGene00240417"/>
</dbReference>
<keyword evidence="1" id="KW-0472">Membrane</keyword>
<organism evidence="2 3">
    <name type="scientific">Onchocerca volvulus</name>
    <dbReference type="NCBI Taxonomy" id="6282"/>
    <lineage>
        <taxon>Eukaryota</taxon>
        <taxon>Metazoa</taxon>
        <taxon>Ecdysozoa</taxon>
        <taxon>Nematoda</taxon>
        <taxon>Chromadorea</taxon>
        <taxon>Rhabditida</taxon>
        <taxon>Spirurina</taxon>
        <taxon>Spiruromorpha</taxon>
        <taxon>Filarioidea</taxon>
        <taxon>Onchocercidae</taxon>
        <taxon>Onchocerca</taxon>
    </lineage>
</organism>
<dbReference type="AlphaFoldDB" id="A0A8R1TSR3"/>
<evidence type="ECO:0008006" key="4">
    <source>
        <dbReference type="Google" id="ProtNLM"/>
    </source>
</evidence>
<protein>
    <recommendedName>
        <fullName evidence="4">Major sperm protein</fullName>
    </recommendedName>
</protein>
<dbReference type="Gene3D" id="2.60.40.10">
    <property type="entry name" value="Immunoglobulins"/>
    <property type="match status" value="1"/>
</dbReference>
<evidence type="ECO:0000256" key="1">
    <source>
        <dbReference type="SAM" id="Phobius"/>
    </source>
</evidence>
<dbReference type="Proteomes" id="UP000024404">
    <property type="component" value="Unassembled WGS sequence"/>
</dbReference>
<keyword evidence="1" id="KW-1133">Transmembrane helix</keyword>
<feature type="transmembrane region" description="Helical" evidence="1">
    <location>
        <begin position="249"/>
        <end position="267"/>
    </location>
</feature>
<reference evidence="2" key="2">
    <citation type="submission" date="2022-06" db="UniProtKB">
        <authorList>
            <consortium name="EnsemblMetazoa"/>
        </authorList>
    </citation>
    <scope>IDENTIFICATION</scope>
</reference>
<name>A0A8R1TSR3_ONCVO</name>
<dbReference type="OMA" id="TLECVGT"/>
<evidence type="ECO:0000313" key="3">
    <source>
        <dbReference type="Proteomes" id="UP000024404"/>
    </source>
</evidence>
<dbReference type="EMBL" id="CMVM020000119">
    <property type="status" value="NOT_ANNOTATED_CDS"/>
    <property type="molecule type" value="Genomic_DNA"/>
</dbReference>
<keyword evidence="3" id="KW-1185">Reference proteome</keyword>
<accession>A0A8R1TSR3</accession>
<sequence length="270" mass="30882">MIPYAPYIDISHSGILCIRKVACTGGFITNIFECFGTDRLCFRVRLKKKYFDLYRDKPPLRFMRPGQKKQLILERRPGKPGKTFLMVEYIAAPSGYDPRKPFLEGAEVGQVKIRIRAYKDQKIPETVPHLQGQAVTRRGQKFLAPAIIDDEKIERDTANEHLIGEDEDDEDEKKKTVDEKIKRPLAPPQPRKKAILVSAGDTDGIESIKTIKGQIEKISQEFEAMKFLIKEQQSKADDKLEKAISNLTYMKFAFIVIIIMLLGRSLFLHG</sequence>
<keyword evidence="1" id="KW-0812">Transmembrane</keyword>
<proteinExistence type="predicted"/>
<dbReference type="InterPro" id="IPR013783">
    <property type="entry name" value="Ig-like_fold"/>
</dbReference>